<feature type="transmembrane region" description="Helical" evidence="1">
    <location>
        <begin position="183"/>
        <end position="204"/>
    </location>
</feature>
<accession>A0A5D4XNJ7</accession>
<dbReference type="EMBL" id="VTFT01000001">
    <property type="protein sequence ID" value="TYT26149.1"/>
    <property type="molecule type" value="Genomic_DNA"/>
</dbReference>
<feature type="transmembrane region" description="Helical" evidence="1">
    <location>
        <begin position="81"/>
        <end position="103"/>
    </location>
</feature>
<name>A0A5D4XNJ7_9GAMM</name>
<dbReference type="OrthoDB" id="8759010at2"/>
<comment type="caution">
    <text evidence="2">The sequence shown here is derived from an EMBL/GenBank/DDBJ whole genome shotgun (WGS) entry which is preliminary data.</text>
</comment>
<sequence>MLRADQPRGQHMSVAEPTFSVSTLPSRSLAWAARGWFAIALAGQWLFAVYILLALVQPLALGDGDAVNRTGLITGHVAGDGVGNGVLLAHVLAAALLSLGGLLQLLPWLRRHWPAWHRWAGRGFMVLSLAGAGSGLFLVWVRGSRLGDASAMAVTLNGVLIVVAAAMAWRLARQRRFAGHRRWAIRALLLVSGVWTMRLGFMAWFILNQGPRGNTPRMDGWFDIAWSFGCYLLPLAVAELYFRAERAGPAVRRAVAAVLASGALLTALGVFGAWRMMWGPHL</sequence>
<feature type="transmembrane region" description="Helical" evidence="1">
    <location>
        <begin position="224"/>
        <end position="242"/>
    </location>
</feature>
<feature type="transmembrane region" description="Helical" evidence="1">
    <location>
        <begin position="124"/>
        <end position="143"/>
    </location>
</feature>
<reference evidence="2 3" key="1">
    <citation type="submission" date="2019-08" db="EMBL/GenBank/DDBJ databases">
        <title>Luteimonas viscosus sp. nov., isolated from soil of a sunflower field.</title>
        <authorList>
            <person name="Jianli Z."/>
            <person name="Ying Z."/>
        </authorList>
    </citation>
    <scope>NUCLEOTIDE SEQUENCE [LARGE SCALE GENOMIC DNA]</scope>
    <source>
        <strain evidence="2 3">XBU10</strain>
    </source>
</reference>
<evidence type="ECO:0000313" key="2">
    <source>
        <dbReference type="EMBL" id="TYT26149.1"/>
    </source>
</evidence>
<evidence type="ECO:0000313" key="3">
    <source>
        <dbReference type="Proteomes" id="UP000324973"/>
    </source>
</evidence>
<feature type="transmembrane region" description="Helical" evidence="1">
    <location>
        <begin position="36"/>
        <end position="61"/>
    </location>
</feature>
<dbReference type="InterPro" id="IPR018750">
    <property type="entry name" value="DUF2306_membrane"/>
</dbReference>
<proteinExistence type="predicted"/>
<feature type="transmembrane region" description="Helical" evidence="1">
    <location>
        <begin position="149"/>
        <end position="171"/>
    </location>
</feature>
<organism evidence="2 3">
    <name type="scientific">Luteimonas viscosa</name>
    <dbReference type="NCBI Taxonomy" id="1132694"/>
    <lineage>
        <taxon>Bacteria</taxon>
        <taxon>Pseudomonadati</taxon>
        <taxon>Pseudomonadota</taxon>
        <taxon>Gammaproteobacteria</taxon>
        <taxon>Lysobacterales</taxon>
        <taxon>Lysobacteraceae</taxon>
        <taxon>Luteimonas</taxon>
    </lineage>
</organism>
<protein>
    <submittedName>
        <fullName evidence="2">DUF2306 domain-containing protein</fullName>
    </submittedName>
</protein>
<keyword evidence="1" id="KW-0472">Membrane</keyword>
<dbReference type="Proteomes" id="UP000324973">
    <property type="component" value="Unassembled WGS sequence"/>
</dbReference>
<feature type="transmembrane region" description="Helical" evidence="1">
    <location>
        <begin position="254"/>
        <end position="274"/>
    </location>
</feature>
<keyword evidence="3" id="KW-1185">Reference proteome</keyword>
<dbReference type="AlphaFoldDB" id="A0A5D4XNJ7"/>
<dbReference type="Pfam" id="PF10067">
    <property type="entry name" value="DUF2306"/>
    <property type="match status" value="1"/>
</dbReference>
<keyword evidence="1" id="KW-1133">Transmembrane helix</keyword>
<keyword evidence="1" id="KW-0812">Transmembrane</keyword>
<gene>
    <name evidence="2" type="ORF">FZO89_07690</name>
</gene>
<evidence type="ECO:0000256" key="1">
    <source>
        <dbReference type="SAM" id="Phobius"/>
    </source>
</evidence>